<evidence type="ECO:0000313" key="1">
    <source>
        <dbReference type="EMBL" id="GAA08842.1"/>
    </source>
</evidence>
<dbReference type="EMBL" id="BABS01000052">
    <property type="protein sequence ID" value="GAA08842.1"/>
    <property type="molecule type" value="Genomic_DNA"/>
</dbReference>
<accession>F7VEP7</accession>
<dbReference type="AlphaFoldDB" id="F7VEP7"/>
<reference evidence="1 2" key="1">
    <citation type="journal article" date="2011" name="Biochem. Biophys. Res. Commun.">
        <title>Increased number of Arginine-based salt bridges contributes to the thermotolerance of thermotolerant acetic acid bacteria, Acetobacter tropicalis SKU1100.</title>
        <authorList>
            <person name="Matsutani M."/>
            <person name="Hirakawa H."/>
            <person name="Nishikura M."/>
            <person name="Soemphol W."/>
            <person name="Ali I.A.I."/>
            <person name="Yakushi T."/>
            <person name="Matsushita K."/>
        </authorList>
    </citation>
    <scope>NUCLEOTIDE SEQUENCE [LARGE SCALE GENOMIC DNA]</scope>
    <source>
        <strain evidence="1 2">NBRC 101654</strain>
    </source>
</reference>
<sequence>MPNQWQHLHLSARITSALLCANGAPGIAFYSSTGVGLKNCLRVITLHAVTHQRRRVT</sequence>
<proteinExistence type="predicted"/>
<evidence type="ECO:0000313" key="2">
    <source>
        <dbReference type="Proteomes" id="UP000004319"/>
    </source>
</evidence>
<dbReference type="Proteomes" id="UP000004319">
    <property type="component" value="Unassembled WGS sequence"/>
</dbReference>
<protein>
    <submittedName>
        <fullName evidence="1">Uncharacterized protein</fullName>
    </submittedName>
</protein>
<organism evidence="1 2">
    <name type="scientific">Acetobacter tropicalis NBRC 101654</name>
    <dbReference type="NCBI Taxonomy" id="749388"/>
    <lineage>
        <taxon>Bacteria</taxon>
        <taxon>Pseudomonadati</taxon>
        <taxon>Pseudomonadota</taxon>
        <taxon>Alphaproteobacteria</taxon>
        <taxon>Acetobacterales</taxon>
        <taxon>Acetobacteraceae</taxon>
        <taxon>Acetobacter</taxon>
    </lineage>
</organism>
<gene>
    <name evidence="1" type="ORF">ATPR_1846</name>
</gene>
<comment type="caution">
    <text evidence="1">The sequence shown here is derived from an EMBL/GenBank/DDBJ whole genome shotgun (WGS) entry which is preliminary data.</text>
</comment>
<name>F7VEP7_9PROT</name>